<dbReference type="STRING" id="1758178.GCA_001550095_00623"/>
<dbReference type="GO" id="GO:0045259">
    <property type="term" value="C:proton-transporting ATP synthase complex"/>
    <property type="evidence" value="ECO:0007669"/>
    <property type="project" value="UniProtKB-KW"/>
</dbReference>
<gene>
    <name evidence="10 13" type="primary">atpC</name>
    <name evidence="13" type="ORF">CEW89_09240</name>
</gene>
<dbReference type="CDD" id="cd12152">
    <property type="entry name" value="F1-ATPase_delta"/>
    <property type="match status" value="1"/>
</dbReference>
<evidence type="ECO:0000313" key="13">
    <source>
        <dbReference type="EMBL" id="ATG47734.1"/>
    </source>
</evidence>
<evidence type="ECO:0000256" key="11">
    <source>
        <dbReference type="RuleBase" id="RU003656"/>
    </source>
</evidence>
<dbReference type="NCBIfam" id="TIGR01216">
    <property type="entry name" value="ATP_synt_epsi"/>
    <property type="match status" value="1"/>
</dbReference>
<proteinExistence type="inferred from homology"/>
<keyword evidence="5 10" id="KW-0375">Hydrogen ion transport</keyword>
<dbReference type="KEGG" id="ceh:CEW89_09240"/>
<dbReference type="InterPro" id="IPR001469">
    <property type="entry name" value="ATP_synth_F1_dsu/esu"/>
</dbReference>
<evidence type="ECO:0000256" key="2">
    <source>
        <dbReference type="ARBA" id="ARBA00004184"/>
    </source>
</evidence>
<reference evidence="13 14" key="1">
    <citation type="submission" date="2017-06" db="EMBL/GenBank/DDBJ databases">
        <title>Celeribacter sp. TSPH2 complete genome sequence.</title>
        <authorList>
            <person name="Woo J.-H."/>
            <person name="Kim H.-S."/>
        </authorList>
    </citation>
    <scope>NUCLEOTIDE SEQUENCE [LARGE SCALE GENOMIC DNA]</scope>
    <source>
        <strain evidence="13 14">TSPH2</strain>
    </source>
</reference>
<keyword evidence="9 10" id="KW-0066">ATP synthesis</keyword>
<dbReference type="InterPro" id="IPR020546">
    <property type="entry name" value="ATP_synth_F1_dsu/esu_N"/>
</dbReference>
<dbReference type="AlphaFoldDB" id="A0A291GCF4"/>
<name>A0A291GCF4_9RHOB</name>
<comment type="similarity">
    <text evidence="3 10 11">Belongs to the ATPase epsilon chain family.</text>
</comment>
<dbReference type="GO" id="GO:0005886">
    <property type="term" value="C:plasma membrane"/>
    <property type="evidence" value="ECO:0007669"/>
    <property type="project" value="UniProtKB-SubCell"/>
</dbReference>
<dbReference type="EMBL" id="CP022196">
    <property type="protein sequence ID" value="ATG47734.1"/>
    <property type="molecule type" value="Genomic_DNA"/>
</dbReference>
<evidence type="ECO:0000313" key="14">
    <source>
        <dbReference type="Proteomes" id="UP000217935"/>
    </source>
</evidence>
<keyword evidence="10" id="KW-1003">Cell membrane</keyword>
<evidence type="ECO:0000259" key="12">
    <source>
        <dbReference type="Pfam" id="PF02823"/>
    </source>
</evidence>
<dbReference type="InterPro" id="IPR036771">
    <property type="entry name" value="ATPsynth_dsu/esu_N"/>
</dbReference>
<dbReference type="OrthoDB" id="9799969at2"/>
<evidence type="ECO:0000256" key="8">
    <source>
        <dbReference type="ARBA" id="ARBA00023196"/>
    </source>
</evidence>
<dbReference type="GO" id="GO:0005524">
    <property type="term" value="F:ATP binding"/>
    <property type="evidence" value="ECO:0007669"/>
    <property type="project" value="UniProtKB-UniRule"/>
</dbReference>
<comment type="subunit">
    <text evidence="10 11">F-type ATPases have 2 components, CF(1) - the catalytic core - and CF(0) - the membrane proton channel. CF(1) has five subunits: alpha(3), beta(3), gamma(1), delta(1), epsilon(1). CF(0) has three main subunits: a, b and c.</text>
</comment>
<dbReference type="PANTHER" id="PTHR13822:SF10">
    <property type="entry name" value="ATP SYNTHASE EPSILON CHAIN, CHLOROPLASTIC"/>
    <property type="match status" value="1"/>
</dbReference>
<keyword evidence="4 10" id="KW-0813">Transport</keyword>
<dbReference type="GO" id="GO:0046933">
    <property type="term" value="F:proton-transporting ATP synthase activity, rotational mechanism"/>
    <property type="evidence" value="ECO:0007669"/>
    <property type="project" value="UniProtKB-UniRule"/>
</dbReference>
<evidence type="ECO:0000256" key="10">
    <source>
        <dbReference type="HAMAP-Rule" id="MF_00530"/>
    </source>
</evidence>
<evidence type="ECO:0000256" key="3">
    <source>
        <dbReference type="ARBA" id="ARBA00005712"/>
    </source>
</evidence>
<keyword evidence="14" id="KW-1185">Reference proteome</keyword>
<organism evidence="13 14">
    <name type="scientific">Celeribacter ethanolicus</name>
    <dbReference type="NCBI Taxonomy" id="1758178"/>
    <lineage>
        <taxon>Bacteria</taxon>
        <taxon>Pseudomonadati</taxon>
        <taxon>Pseudomonadota</taxon>
        <taxon>Alphaproteobacteria</taxon>
        <taxon>Rhodobacterales</taxon>
        <taxon>Roseobacteraceae</taxon>
        <taxon>Celeribacter</taxon>
    </lineage>
</organism>
<dbReference type="PANTHER" id="PTHR13822">
    <property type="entry name" value="ATP SYNTHASE DELTA/EPSILON CHAIN"/>
    <property type="match status" value="1"/>
</dbReference>
<dbReference type="SUPFAM" id="SSF51344">
    <property type="entry name" value="Epsilon subunit of F1F0-ATP synthase N-terminal domain"/>
    <property type="match status" value="1"/>
</dbReference>
<evidence type="ECO:0000256" key="6">
    <source>
        <dbReference type="ARBA" id="ARBA00023065"/>
    </source>
</evidence>
<evidence type="ECO:0000256" key="9">
    <source>
        <dbReference type="ARBA" id="ARBA00023310"/>
    </source>
</evidence>
<feature type="domain" description="ATP synthase F1 complex delta/epsilon subunit N-terminal" evidence="12">
    <location>
        <begin position="6"/>
        <end position="83"/>
    </location>
</feature>
<dbReference type="Proteomes" id="UP000217935">
    <property type="component" value="Chromosome"/>
</dbReference>
<evidence type="ECO:0000256" key="7">
    <source>
        <dbReference type="ARBA" id="ARBA00023136"/>
    </source>
</evidence>
<protein>
    <recommendedName>
        <fullName evidence="10">ATP synthase epsilon chain</fullName>
    </recommendedName>
    <alternativeName>
        <fullName evidence="10">ATP synthase F1 sector epsilon subunit</fullName>
    </alternativeName>
    <alternativeName>
        <fullName evidence="10">F-ATPase epsilon subunit</fullName>
    </alternativeName>
</protein>
<evidence type="ECO:0000256" key="1">
    <source>
        <dbReference type="ARBA" id="ARBA00003543"/>
    </source>
</evidence>
<dbReference type="GO" id="GO:0012505">
    <property type="term" value="C:endomembrane system"/>
    <property type="evidence" value="ECO:0007669"/>
    <property type="project" value="UniProtKB-SubCell"/>
</dbReference>
<sequence length="136" mass="14809">MMATVQFDLVSPERKLASLTVEQVQIPGSEGRLTAMAGHEPTILTLRPGRLIAIGPEGELEFIVTGGFAELSPEHISVLAEVALPRGEMSQEIVNEMITQARAEHNKATQEEQAETHSFLADLVHIAEDLGFHTNL</sequence>
<dbReference type="Gene3D" id="2.60.15.10">
    <property type="entry name" value="F0F1 ATP synthase delta/epsilon subunit, N-terminal"/>
    <property type="match status" value="1"/>
</dbReference>
<keyword evidence="8 10" id="KW-0139">CF(1)</keyword>
<comment type="function">
    <text evidence="1 10">Produces ATP from ADP in the presence of a proton gradient across the membrane.</text>
</comment>
<comment type="subcellular location">
    <subcellularLocation>
        <location evidence="10">Cell membrane</location>
        <topology evidence="10">Peripheral membrane protein</topology>
    </subcellularLocation>
    <subcellularLocation>
        <location evidence="2">Endomembrane system</location>
        <topology evidence="2">Peripheral membrane protein</topology>
    </subcellularLocation>
</comment>
<evidence type="ECO:0000256" key="5">
    <source>
        <dbReference type="ARBA" id="ARBA00022781"/>
    </source>
</evidence>
<keyword evidence="7 10" id="KW-0472">Membrane</keyword>
<accession>A0A291GCF4</accession>
<evidence type="ECO:0000256" key="4">
    <source>
        <dbReference type="ARBA" id="ARBA00022448"/>
    </source>
</evidence>
<dbReference type="HAMAP" id="MF_00530">
    <property type="entry name" value="ATP_synth_epsil_bac"/>
    <property type="match status" value="1"/>
</dbReference>
<keyword evidence="6 10" id="KW-0406">Ion transport</keyword>
<dbReference type="Pfam" id="PF02823">
    <property type="entry name" value="ATP-synt_DE_N"/>
    <property type="match status" value="1"/>
</dbReference>